<proteinExistence type="predicted"/>
<organism evidence="4">
    <name type="scientific">Geoglobus ahangari</name>
    <dbReference type="NCBI Taxonomy" id="113653"/>
    <lineage>
        <taxon>Archaea</taxon>
        <taxon>Methanobacteriati</taxon>
        <taxon>Methanobacteriota</taxon>
        <taxon>Archaeoglobi</taxon>
        <taxon>Archaeoglobales</taxon>
        <taxon>Archaeoglobaceae</taxon>
        <taxon>Geoglobus</taxon>
    </lineage>
</organism>
<keyword evidence="1" id="KW-0812">Transmembrane</keyword>
<feature type="transmembrane region" description="Helical" evidence="1">
    <location>
        <begin position="259"/>
        <end position="279"/>
    </location>
</feature>
<dbReference type="PANTHER" id="PTHR42204:SF1">
    <property type="entry name" value="INTEGRAL MEMBRANE PROTEIN"/>
    <property type="match status" value="1"/>
</dbReference>
<dbReference type="InterPro" id="IPR002823">
    <property type="entry name" value="DUF112_TM"/>
</dbReference>
<gene>
    <name evidence="5" type="ORF">ENL48_03210</name>
    <name evidence="4" type="ORF">ENT89_02645</name>
    <name evidence="3" type="ORF">ENX77_00250</name>
</gene>
<keyword evidence="1" id="KW-1133">Transmembrane helix</keyword>
<dbReference type="Pfam" id="PF01970">
    <property type="entry name" value="TctA"/>
    <property type="match status" value="1"/>
</dbReference>
<evidence type="ECO:0000256" key="1">
    <source>
        <dbReference type="SAM" id="Phobius"/>
    </source>
</evidence>
<evidence type="ECO:0000313" key="4">
    <source>
        <dbReference type="EMBL" id="HGU59092.1"/>
    </source>
</evidence>
<dbReference type="EMBL" id="DTAK01000014">
    <property type="protein sequence ID" value="HGU59092.1"/>
    <property type="molecule type" value="Genomic_DNA"/>
</dbReference>
<sequence>MVPELLGVLIGVIAGIVPGIHPNTFASLMLGFSFIFSQYFSNYEIAIILFVASIVYSVVNIIPAVFVGIPDEDTSLAVFPGHRLVLDGQGFNAISLSAISSFVSSVMSIPLYYLLLMFPNYIESLGDLTKIVLILVIAYLIYLEREPFGGSLVSWKKRFYSLLVIISSGFLGYISLRYYNNSEISVLFPLLSGLFAFPTLIASIKSEKIPEQKFTIEFPRIGNILRGVLSGLFVSLFPGISSGVATALSVRRNDSEKDYITSISSANTANTFLNFAVLVSTGRVRSGIAEAFSRLTDPTCFALLPFIGISAAFVAFGLTLLISLPITRLFNYISPSKISKAILIFLVASVYLTNGFSGLAIFAAASSIGTATLFLRVRRISCMGVIILPTLFR</sequence>
<reference evidence="4" key="1">
    <citation type="journal article" date="2020" name="mSystems">
        <title>Genome- and Community-Level Interaction Insights into Carbon Utilization and Element Cycling Functions of Hydrothermarchaeota in Hydrothermal Sediment.</title>
        <authorList>
            <person name="Zhou Z."/>
            <person name="Liu Y."/>
            <person name="Xu W."/>
            <person name="Pan J."/>
            <person name="Luo Z.H."/>
            <person name="Li M."/>
        </authorList>
    </citation>
    <scope>NUCLEOTIDE SEQUENCE [LARGE SCALE GENOMIC DNA]</scope>
    <source>
        <strain evidence="5">SpSt-10</strain>
        <strain evidence="4">SpSt-62</strain>
        <strain evidence="3">SpSt-97</strain>
    </source>
</reference>
<feature type="transmembrane region" description="Helical" evidence="1">
    <location>
        <begin position="224"/>
        <end position="247"/>
    </location>
</feature>
<feature type="transmembrane region" description="Helical" evidence="1">
    <location>
        <begin position="90"/>
        <end position="113"/>
    </location>
</feature>
<evidence type="ECO:0000313" key="3">
    <source>
        <dbReference type="EMBL" id="HGE65565.1"/>
    </source>
</evidence>
<feature type="transmembrane region" description="Helical" evidence="1">
    <location>
        <begin position="159"/>
        <end position="178"/>
    </location>
</feature>
<feature type="transmembrane region" description="Helical" evidence="1">
    <location>
        <begin position="125"/>
        <end position="143"/>
    </location>
</feature>
<feature type="domain" description="DUF112" evidence="2">
    <location>
        <begin position="5"/>
        <end position="383"/>
    </location>
</feature>
<feature type="transmembrane region" description="Helical" evidence="1">
    <location>
        <begin position="342"/>
        <end position="375"/>
    </location>
</feature>
<accession>A0A7C4S7F8</accession>
<comment type="caution">
    <text evidence="4">The sequence shown here is derived from an EMBL/GenBank/DDBJ whole genome shotgun (WGS) entry which is preliminary data.</text>
</comment>
<feature type="transmembrane region" description="Helical" evidence="1">
    <location>
        <begin position="300"/>
        <end position="322"/>
    </location>
</feature>
<dbReference type="PANTHER" id="PTHR42204">
    <property type="entry name" value="INTEGRAL MEMBRANE PROTEIN"/>
    <property type="match status" value="1"/>
</dbReference>
<protein>
    <recommendedName>
        <fullName evidence="2">DUF112 domain-containing protein</fullName>
    </recommendedName>
</protein>
<feature type="transmembrane region" description="Helical" evidence="1">
    <location>
        <begin position="184"/>
        <end position="204"/>
    </location>
</feature>
<name>A0A7C4S7F8_9EURY</name>
<keyword evidence="1" id="KW-0472">Membrane</keyword>
<evidence type="ECO:0000259" key="2">
    <source>
        <dbReference type="Pfam" id="PF01970"/>
    </source>
</evidence>
<feature type="transmembrane region" description="Helical" evidence="1">
    <location>
        <begin position="46"/>
        <end position="69"/>
    </location>
</feature>
<dbReference type="EMBL" id="DRUC01000051">
    <property type="protein sequence ID" value="HHF48203.1"/>
    <property type="molecule type" value="Genomic_DNA"/>
</dbReference>
<evidence type="ECO:0000313" key="5">
    <source>
        <dbReference type="EMBL" id="HHF48203.1"/>
    </source>
</evidence>
<dbReference type="EMBL" id="DTPI01000004">
    <property type="protein sequence ID" value="HGE65565.1"/>
    <property type="molecule type" value="Genomic_DNA"/>
</dbReference>
<dbReference type="AlphaFoldDB" id="A0A7C4S7F8"/>